<keyword evidence="2" id="KW-1185">Reference proteome</keyword>
<evidence type="ECO:0000313" key="2">
    <source>
        <dbReference type="Proteomes" id="UP001177021"/>
    </source>
</evidence>
<reference evidence="1" key="1">
    <citation type="submission" date="2023-10" db="EMBL/GenBank/DDBJ databases">
        <authorList>
            <person name="Rodriguez Cubillos JULIANA M."/>
            <person name="De Vega J."/>
        </authorList>
    </citation>
    <scope>NUCLEOTIDE SEQUENCE</scope>
</reference>
<gene>
    <name evidence="1" type="ORF">MILVUS5_LOCUS30529</name>
</gene>
<comment type="caution">
    <text evidence="1">The sequence shown here is derived from an EMBL/GenBank/DDBJ whole genome shotgun (WGS) entry which is preliminary data.</text>
</comment>
<protein>
    <submittedName>
        <fullName evidence="1">Uncharacterized protein</fullName>
    </submittedName>
</protein>
<dbReference type="EMBL" id="CASHSV030000513">
    <property type="protein sequence ID" value="CAJ2665578.1"/>
    <property type="molecule type" value="Genomic_DNA"/>
</dbReference>
<dbReference type="Proteomes" id="UP001177021">
    <property type="component" value="Unassembled WGS sequence"/>
</dbReference>
<organism evidence="1 2">
    <name type="scientific">Trifolium pratense</name>
    <name type="common">Red clover</name>
    <dbReference type="NCBI Taxonomy" id="57577"/>
    <lineage>
        <taxon>Eukaryota</taxon>
        <taxon>Viridiplantae</taxon>
        <taxon>Streptophyta</taxon>
        <taxon>Embryophyta</taxon>
        <taxon>Tracheophyta</taxon>
        <taxon>Spermatophyta</taxon>
        <taxon>Magnoliopsida</taxon>
        <taxon>eudicotyledons</taxon>
        <taxon>Gunneridae</taxon>
        <taxon>Pentapetalae</taxon>
        <taxon>rosids</taxon>
        <taxon>fabids</taxon>
        <taxon>Fabales</taxon>
        <taxon>Fabaceae</taxon>
        <taxon>Papilionoideae</taxon>
        <taxon>50 kb inversion clade</taxon>
        <taxon>NPAAA clade</taxon>
        <taxon>Hologalegina</taxon>
        <taxon>IRL clade</taxon>
        <taxon>Trifolieae</taxon>
        <taxon>Trifolium</taxon>
    </lineage>
</organism>
<proteinExistence type="predicted"/>
<name>A0ACB0L858_TRIPR</name>
<sequence>MLYYQPFDHSWFIWFKKDFPLKFPLWFVKWFHEWGPEGNIYPDFAAIAFESFSSRINVPDHLKVLAFHATFGISWITSWTFKKELSIPNSNTFWIVRSIRIKWWNKFNPDLIKAQVLQDWFNKNPKCLVPKEVAEKEEEFLAEKSKFLADLSSSTNKKEFLKKLQVAISESDINNDEDSGDSSQSLTRDNGDDCYGIIDLQD</sequence>
<evidence type="ECO:0000313" key="1">
    <source>
        <dbReference type="EMBL" id="CAJ2665578.1"/>
    </source>
</evidence>
<accession>A0ACB0L858</accession>